<keyword evidence="2" id="KW-0472">Membrane</keyword>
<protein>
    <submittedName>
        <fullName evidence="3">Uncharacterized protein</fullName>
    </submittedName>
</protein>
<proteinExistence type="predicted"/>
<sequence length="107" mass="12688">MQLSGIILVLIGFGVYEYSGKVLWIKNNRIRKKLVHFEHAIETLNNVAFRQTKKIDELEEILKHLSIKIRQSNNTQESRHKQPNNQTPHLTTYQLFEQWLLPIYDST</sequence>
<evidence type="ECO:0000313" key="4">
    <source>
        <dbReference type="Proteomes" id="UP000002587"/>
    </source>
</evidence>
<feature type="transmembrane region" description="Helical" evidence="2">
    <location>
        <begin position="6"/>
        <end position="24"/>
    </location>
</feature>
<dbReference type="HOGENOM" id="CLU_2208169_0_0_6"/>
<accession>A1AWB0</accession>
<dbReference type="InterPro" id="IPR007236">
    <property type="entry name" value="SlyX"/>
</dbReference>
<keyword evidence="2" id="KW-0812">Transmembrane</keyword>
<name>A1AWB0_RUTMC</name>
<feature type="coiled-coil region" evidence="1">
    <location>
        <begin position="41"/>
        <end position="75"/>
    </location>
</feature>
<dbReference type="RefSeq" id="WP_011737842.1">
    <property type="nucleotide sequence ID" value="NC_008610.1"/>
</dbReference>
<reference evidence="3 4" key="1">
    <citation type="journal article" date="2007" name="Science">
        <title>The Calyptogena magnifica chemoautotrophic symbiont genome.</title>
        <authorList>
            <person name="Newton I.L.G."/>
            <person name="Woyke T."/>
            <person name="Auchtung T.A."/>
            <person name="Dilly G.F."/>
            <person name="Dutton R.J."/>
            <person name="Fisher M.C."/>
            <person name="Fontanez K.M."/>
            <person name="Lau E."/>
            <person name="Stewart F.J."/>
            <person name="Richardson P.M."/>
            <person name="Barry K.W."/>
            <person name="Saunders E."/>
            <person name="Detter J.C."/>
            <person name="Wu D."/>
            <person name="Eisen J.A."/>
            <person name="Cavanaugh C.M."/>
        </authorList>
    </citation>
    <scope>NUCLEOTIDE SEQUENCE [LARGE SCALE GENOMIC DNA]</scope>
    <source>
        <strain evidence="3 4">Cm</strain>
    </source>
</reference>
<dbReference type="Pfam" id="PF04102">
    <property type="entry name" value="SlyX"/>
    <property type="match status" value="1"/>
</dbReference>
<evidence type="ECO:0000256" key="1">
    <source>
        <dbReference type="SAM" id="Coils"/>
    </source>
</evidence>
<organism evidence="3 4">
    <name type="scientific">Ruthia magnifica subsp. Calyptogena magnifica</name>
    <dbReference type="NCBI Taxonomy" id="413404"/>
    <lineage>
        <taxon>Bacteria</taxon>
        <taxon>Pseudomonadati</taxon>
        <taxon>Pseudomonadota</taxon>
        <taxon>Gammaproteobacteria</taxon>
        <taxon>Candidatus Pseudothioglobaceae</taxon>
        <taxon>Candidatus Ruthturnera</taxon>
    </lineage>
</organism>
<dbReference type="Proteomes" id="UP000002587">
    <property type="component" value="Chromosome"/>
</dbReference>
<dbReference type="KEGG" id="rma:Rmag_0460"/>
<evidence type="ECO:0000256" key="2">
    <source>
        <dbReference type="SAM" id="Phobius"/>
    </source>
</evidence>
<keyword evidence="4" id="KW-1185">Reference proteome</keyword>
<gene>
    <name evidence="3" type="ordered locus">Rmag_0460</name>
</gene>
<evidence type="ECO:0000313" key="3">
    <source>
        <dbReference type="EMBL" id="ABL02217.1"/>
    </source>
</evidence>
<dbReference type="EMBL" id="CP000488">
    <property type="protein sequence ID" value="ABL02217.1"/>
    <property type="molecule type" value="Genomic_DNA"/>
</dbReference>
<keyword evidence="2" id="KW-1133">Transmembrane helix</keyword>
<keyword evidence="1" id="KW-0175">Coiled coil</keyword>
<dbReference type="AlphaFoldDB" id="A1AWB0"/>